<evidence type="ECO:0000256" key="2">
    <source>
        <dbReference type="ARBA" id="ARBA00022741"/>
    </source>
</evidence>
<dbReference type="InterPro" id="IPR044304">
    <property type="entry name" value="NUBPL-like"/>
</dbReference>
<dbReference type="Pfam" id="PF10609">
    <property type="entry name" value="ParA"/>
    <property type="match status" value="1"/>
</dbReference>
<dbReference type="NCBIfam" id="NF008669">
    <property type="entry name" value="PRK11670.1"/>
    <property type="match status" value="1"/>
</dbReference>
<dbReference type="GO" id="GO:0016887">
    <property type="term" value="F:ATP hydrolysis activity"/>
    <property type="evidence" value="ECO:0007669"/>
    <property type="project" value="UniProtKB-UniRule"/>
</dbReference>
<comment type="subunit">
    <text evidence="7">Homodimer.</text>
</comment>
<evidence type="ECO:0000256" key="6">
    <source>
        <dbReference type="ARBA" id="ARBA00024036"/>
    </source>
</evidence>
<dbReference type="InterPro" id="IPR000808">
    <property type="entry name" value="Mrp-like_CS"/>
</dbReference>
<keyword evidence="7" id="KW-0378">Hydrolase</keyword>
<accession>A0A6L9MY38</accession>
<sequence length="383" mass="41185">MFFSRKAEPVAQKVAAILANYFSVSTDETLLWCSTIEDSRSNASARDAGSSDKSQTVQVTLPFCMNSQLAHLKDVVISELKSQLKSEFHSAQLVFTTQITSQHTKLPPITNIKNIIAVASGKGGVGKSTTSINLAFALMKEGARVGILDADIYGPSIPIMLGNTNDHPESEDNKHMQPLEAHGLVANSIGYLVPQDDAAVWRGPMASRALTQLLNETLWPVLDYLIVDMPPGTGDIQLTMAQQVPLTAAVIVTTPQDLALADAQKGISMFEKVDVPVLGLVENMSYYQCRACGTKDYVFSRDGGEQLAERHGLPLLGQLPLDIHIREHGDAGTPLLIGAPESPIAASYQEAARAISMQLAFTLSPRENSNKHIKGDPIGVVGS</sequence>
<dbReference type="CDD" id="cd02037">
    <property type="entry name" value="Mrp_NBP35"/>
    <property type="match status" value="1"/>
</dbReference>
<comment type="caution">
    <text evidence="8">The sequence shown here is derived from an EMBL/GenBank/DDBJ whole genome shotgun (WGS) entry which is preliminary data.</text>
</comment>
<dbReference type="GO" id="GO:0016226">
    <property type="term" value="P:iron-sulfur cluster assembly"/>
    <property type="evidence" value="ECO:0007669"/>
    <property type="project" value="InterPro"/>
</dbReference>
<evidence type="ECO:0000256" key="3">
    <source>
        <dbReference type="ARBA" id="ARBA00022840"/>
    </source>
</evidence>
<dbReference type="GO" id="GO:0046872">
    <property type="term" value="F:metal ion binding"/>
    <property type="evidence" value="ECO:0007669"/>
    <property type="project" value="UniProtKB-KW"/>
</dbReference>
<comment type="function">
    <text evidence="7">Binds and transfers iron-sulfur (Fe-S) clusters to target apoproteins. Can hydrolyze ATP.</text>
</comment>
<dbReference type="SUPFAM" id="SSF52540">
    <property type="entry name" value="P-loop containing nucleoside triphosphate hydrolases"/>
    <property type="match status" value="1"/>
</dbReference>
<keyword evidence="5 7" id="KW-0411">Iron-sulfur</keyword>
<reference evidence="8 9" key="1">
    <citation type="submission" date="2020-01" db="EMBL/GenBank/DDBJ databases">
        <title>Genomes of bacteria type strains.</title>
        <authorList>
            <person name="Chen J."/>
            <person name="Zhu S."/>
            <person name="Yang J."/>
        </authorList>
    </citation>
    <scope>NUCLEOTIDE SEQUENCE [LARGE SCALE GENOMIC DNA]</scope>
    <source>
        <strain evidence="8 9">LMG 22958</strain>
    </source>
</reference>
<dbReference type="GO" id="GO:0140663">
    <property type="term" value="F:ATP-dependent FeS chaperone activity"/>
    <property type="evidence" value="ECO:0007669"/>
    <property type="project" value="InterPro"/>
</dbReference>
<dbReference type="InterPro" id="IPR019591">
    <property type="entry name" value="Mrp/NBP35_ATP-bd"/>
</dbReference>
<gene>
    <name evidence="8" type="primary">apbC</name>
    <name evidence="8" type="ORF">GTW09_16275</name>
</gene>
<evidence type="ECO:0000313" key="9">
    <source>
        <dbReference type="Proteomes" id="UP000478837"/>
    </source>
</evidence>
<keyword evidence="4 7" id="KW-0408">Iron</keyword>
<dbReference type="EMBL" id="JAAAWP010000014">
    <property type="protein sequence ID" value="NDW23076.1"/>
    <property type="molecule type" value="Genomic_DNA"/>
</dbReference>
<organism evidence="8 9">
    <name type="scientific">Alteromonas hispanica</name>
    <dbReference type="NCBI Taxonomy" id="315421"/>
    <lineage>
        <taxon>Bacteria</taxon>
        <taxon>Pseudomonadati</taxon>
        <taxon>Pseudomonadota</taxon>
        <taxon>Gammaproteobacteria</taxon>
        <taxon>Alteromonadales</taxon>
        <taxon>Alteromonadaceae</taxon>
        <taxon>Alteromonas/Salinimonas group</taxon>
        <taxon>Alteromonas</taxon>
    </lineage>
</organism>
<keyword evidence="9" id="KW-1185">Reference proteome</keyword>
<dbReference type="InterPro" id="IPR027417">
    <property type="entry name" value="P-loop_NTPase"/>
</dbReference>
<proteinExistence type="inferred from homology"/>
<dbReference type="PANTHER" id="PTHR42961">
    <property type="entry name" value="IRON-SULFUR PROTEIN NUBPL"/>
    <property type="match status" value="1"/>
</dbReference>
<dbReference type="AlphaFoldDB" id="A0A6L9MY38"/>
<keyword evidence="3 7" id="KW-0067">ATP-binding</keyword>
<dbReference type="GO" id="GO:0051539">
    <property type="term" value="F:4 iron, 4 sulfur cluster binding"/>
    <property type="evidence" value="ECO:0007669"/>
    <property type="project" value="TreeGrafter"/>
</dbReference>
<dbReference type="HAMAP" id="MF_02040">
    <property type="entry name" value="Mrp_NBP35"/>
    <property type="match status" value="1"/>
</dbReference>
<feature type="binding site" evidence="7">
    <location>
        <begin position="121"/>
        <end position="128"/>
    </location>
    <ligand>
        <name>ATP</name>
        <dbReference type="ChEBI" id="CHEBI:30616"/>
    </ligand>
</feature>
<dbReference type="GO" id="GO:0005829">
    <property type="term" value="C:cytosol"/>
    <property type="evidence" value="ECO:0007669"/>
    <property type="project" value="TreeGrafter"/>
</dbReference>
<dbReference type="InterPro" id="IPR033756">
    <property type="entry name" value="YlxH/NBP35"/>
</dbReference>
<evidence type="ECO:0000313" key="8">
    <source>
        <dbReference type="EMBL" id="NDW23076.1"/>
    </source>
</evidence>
<name>A0A6L9MY38_9ALTE</name>
<evidence type="ECO:0000256" key="5">
    <source>
        <dbReference type="ARBA" id="ARBA00023014"/>
    </source>
</evidence>
<protein>
    <recommendedName>
        <fullName evidence="7">Iron-sulfur cluster carrier protein</fullName>
    </recommendedName>
</protein>
<dbReference type="Proteomes" id="UP000478837">
    <property type="component" value="Unassembled WGS sequence"/>
</dbReference>
<evidence type="ECO:0000256" key="7">
    <source>
        <dbReference type="HAMAP-Rule" id="MF_02040"/>
    </source>
</evidence>
<keyword evidence="2 7" id="KW-0547">Nucleotide-binding</keyword>
<dbReference type="PANTHER" id="PTHR42961:SF2">
    <property type="entry name" value="IRON-SULFUR PROTEIN NUBPL"/>
    <property type="match status" value="1"/>
</dbReference>
<dbReference type="RefSeq" id="WP_163112717.1">
    <property type="nucleotide sequence ID" value="NZ_JAAAWP010000014.1"/>
</dbReference>
<dbReference type="Gene3D" id="3.40.50.300">
    <property type="entry name" value="P-loop containing nucleotide triphosphate hydrolases"/>
    <property type="match status" value="1"/>
</dbReference>
<dbReference type="GO" id="GO:0005524">
    <property type="term" value="F:ATP binding"/>
    <property type="evidence" value="ECO:0007669"/>
    <property type="project" value="UniProtKB-UniRule"/>
</dbReference>
<evidence type="ECO:0000256" key="1">
    <source>
        <dbReference type="ARBA" id="ARBA00022723"/>
    </source>
</evidence>
<keyword evidence="1 7" id="KW-0479">Metal-binding</keyword>
<dbReference type="PROSITE" id="PS01215">
    <property type="entry name" value="MRP"/>
    <property type="match status" value="1"/>
</dbReference>
<dbReference type="FunFam" id="3.40.50.300:FF:000418">
    <property type="entry name" value="Iron-sulfur cluster carrier protein"/>
    <property type="match status" value="1"/>
</dbReference>
<evidence type="ECO:0000256" key="4">
    <source>
        <dbReference type="ARBA" id="ARBA00023004"/>
    </source>
</evidence>
<comment type="similarity">
    <text evidence="6 7">Belongs to the Mrp/NBP35 ATP-binding proteins family.</text>
</comment>